<feature type="compositionally biased region" description="Basic and acidic residues" evidence="1">
    <location>
        <begin position="45"/>
        <end position="56"/>
    </location>
</feature>
<evidence type="ECO:0000256" key="1">
    <source>
        <dbReference type="SAM" id="MobiDB-lite"/>
    </source>
</evidence>
<gene>
    <name evidence="2" type="ORF">SBAD_LOCUS5567</name>
</gene>
<accession>A0A183IPM0</accession>
<feature type="region of interest" description="Disordered" evidence="1">
    <location>
        <begin position="1"/>
        <end position="70"/>
    </location>
</feature>
<reference evidence="4" key="1">
    <citation type="submission" date="2016-06" db="UniProtKB">
        <authorList>
            <consortium name="WormBaseParasite"/>
        </authorList>
    </citation>
    <scope>IDENTIFICATION</scope>
</reference>
<evidence type="ECO:0000313" key="2">
    <source>
        <dbReference type="EMBL" id="VDP07606.1"/>
    </source>
</evidence>
<dbReference type="WBParaSite" id="SBAD_0000578901-mRNA-1">
    <property type="protein sequence ID" value="SBAD_0000578901-mRNA-1"/>
    <property type="gene ID" value="SBAD_0000578901"/>
</dbReference>
<feature type="compositionally biased region" description="Basic and acidic residues" evidence="1">
    <location>
        <begin position="98"/>
        <end position="113"/>
    </location>
</feature>
<organism evidence="4">
    <name type="scientific">Soboliphyme baturini</name>
    <dbReference type="NCBI Taxonomy" id="241478"/>
    <lineage>
        <taxon>Eukaryota</taxon>
        <taxon>Metazoa</taxon>
        <taxon>Ecdysozoa</taxon>
        <taxon>Nematoda</taxon>
        <taxon>Enoplea</taxon>
        <taxon>Dorylaimia</taxon>
        <taxon>Dioctophymatida</taxon>
        <taxon>Dioctophymatoidea</taxon>
        <taxon>Soboliphymatidae</taxon>
        <taxon>Soboliphyme</taxon>
    </lineage>
</organism>
<feature type="region of interest" description="Disordered" evidence="1">
    <location>
        <begin position="92"/>
        <end position="126"/>
    </location>
</feature>
<dbReference type="AlphaFoldDB" id="A0A183IPM0"/>
<evidence type="ECO:0000313" key="3">
    <source>
        <dbReference type="Proteomes" id="UP000270296"/>
    </source>
</evidence>
<evidence type="ECO:0000313" key="4">
    <source>
        <dbReference type="WBParaSite" id="SBAD_0000578901-mRNA-1"/>
    </source>
</evidence>
<protein>
    <submittedName>
        <fullName evidence="4">DUF2188 domain-containing protein</fullName>
    </submittedName>
</protein>
<reference evidence="2 3" key="2">
    <citation type="submission" date="2018-11" db="EMBL/GenBank/DDBJ databases">
        <authorList>
            <consortium name="Pathogen Informatics"/>
        </authorList>
    </citation>
    <scope>NUCLEOTIDE SEQUENCE [LARGE SCALE GENOMIC DNA]</scope>
</reference>
<name>A0A183IPM0_9BILA</name>
<proteinExistence type="predicted"/>
<dbReference type="Proteomes" id="UP000270296">
    <property type="component" value="Unassembled WGS sequence"/>
</dbReference>
<sequence>MNSVWSLVNRKRDTKKNATAPRCSSHGPTRAPLDRGPFHPNAPRAVDDDTHVDKRLQQNGRRPSAPRSCQRCVEVTQVASGPVALNIAEAQRTAQEGEQYRQEERPADSNAGRKHDRWLNNGGDKR</sequence>
<dbReference type="EMBL" id="UZAM01009081">
    <property type="protein sequence ID" value="VDP07606.1"/>
    <property type="molecule type" value="Genomic_DNA"/>
</dbReference>
<keyword evidence="3" id="KW-1185">Reference proteome</keyword>